<accession>A0A0F9PKX5</accession>
<comment type="caution">
    <text evidence="1">The sequence shown here is derived from an EMBL/GenBank/DDBJ whole genome shotgun (WGS) entry which is preliminary data.</text>
</comment>
<organism evidence="1">
    <name type="scientific">marine sediment metagenome</name>
    <dbReference type="NCBI Taxonomy" id="412755"/>
    <lineage>
        <taxon>unclassified sequences</taxon>
        <taxon>metagenomes</taxon>
        <taxon>ecological metagenomes</taxon>
    </lineage>
</organism>
<protein>
    <submittedName>
        <fullName evidence="1">Uncharacterized protein</fullName>
    </submittedName>
</protein>
<name>A0A0F9PKX5_9ZZZZ</name>
<reference evidence="1" key="1">
    <citation type="journal article" date="2015" name="Nature">
        <title>Complex archaea that bridge the gap between prokaryotes and eukaryotes.</title>
        <authorList>
            <person name="Spang A."/>
            <person name="Saw J.H."/>
            <person name="Jorgensen S.L."/>
            <person name="Zaremba-Niedzwiedzka K."/>
            <person name="Martijn J."/>
            <person name="Lind A.E."/>
            <person name="van Eijk R."/>
            <person name="Schleper C."/>
            <person name="Guy L."/>
            <person name="Ettema T.J."/>
        </authorList>
    </citation>
    <scope>NUCLEOTIDE SEQUENCE</scope>
</reference>
<evidence type="ECO:0000313" key="1">
    <source>
        <dbReference type="EMBL" id="KKN25182.1"/>
    </source>
</evidence>
<dbReference type="SUPFAM" id="SSF52980">
    <property type="entry name" value="Restriction endonuclease-like"/>
    <property type="match status" value="1"/>
</dbReference>
<dbReference type="AlphaFoldDB" id="A0A0F9PKX5"/>
<gene>
    <name evidence="1" type="ORF">LCGC14_0887420</name>
</gene>
<sequence>MVSFEILENTSRVKIILEFFKSKETLNFDYIKNLVANDTNRPDYHLSLLVENGFIKRIKGRGNYRLNEVNLQPLRTKLINKNILEKVPICLIGGLGIVELYRDILNVLITNHSITPQKYLLITSKEYKKKFDDFYKNLNTNTLKIAHFFEIVQDDLFKEKFREDYYGIYEKFEQVIIENIYDYEIICEITGSTKLISIALMKLSEKYKLPKIYFSSEKIIWL</sequence>
<dbReference type="InterPro" id="IPR011335">
    <property type="entry name" value="Restrct_endonuc-II-like"/>
</dbReference>
<dbReference type="Gene3D" id="3.40.50.10770">
    <property type="entry name" value="Hypothetical protein VC1899 like domain (Restriction endonuclease-like)"/>
    <property type="match status" value="1"/>
</dbReference>
<dbReference type="EMBL" id="LAZR01002822">
    <property type="protein sequence ID" value="KKN25182.1"/>
    <property type="molecule type" value="Genomic_DNA"/>
</dbReference>
<proteinExistence type="predicted"/>